<evidence type="ECO:0000256" key="2">
    <source>
        <dbReference type="ARBA" id="ARBA00022801"/>
    </source>
</evidence>
<protein>
    <recommendedName>
        <fullName evidence="3">Beta-lactamase-related domain-containing protein</fullName>
    </recommendedName>
</protein>
<dbReference type="InterPro" id="IPR001466">
    <property type="entry name" value="Beta-lactam-related"/>
</dbReference>
<dbReference type="EMBL" id="JAFEKC020000025">
    <property type="protein sequence ID" value="KAK0507056.1"/>
    <property type="molecule type" value="Genomic_DNA"/>
</dbReference>
<dbReference type="PANTHER" id="PTHR43283:SF17">
    <property type="entry name" value="(LOVD), PUTATIVE (AFU_ORTHOLOGUE AFUA_5G00920)-RELATED"/>
    <property type="match status" value="1"/>
</dbReference>
<keyword evidence="2" id="KW-0378">Hydrolase</keyword>
<dbReference type="InterPro" id="IPR050789">
    <property type="entry name" value="Diverse_Enzym_Activities"/>
</dbReference>
<evidence type="ECO:0000313" key="5">
    <source>
        <dbReference type="Proteomes" id="UP001166286"/>
    </source>
</evidence>
<proteinExistence type="inferred from homology"/>
<feature type="domain" description="Beta-lactamase-related" evidence="3">
    <location>
        <begin position="12"/>
        <end position="362"/>
    </location>
</feature>
<gene>
    <name evidence="4" type="ORF">JMJ35_010514</name>
</gene>
<comment type="caution">
    <text evidence="4">The sequence shown here is derived from an EMBL/GenBank/DDBJ whole genome shotgun (WGS) entry which is preliminary data.</text>
</comment>
<evidence type="ECO:0000313" key="4">
    <source>
        <dbReference type="EMBL" id="KAK0507056.1"/>
    </source>
</evidence>
<name>A0AA39U3M1_9LECA</name>
<organism evidence="4 5">
    <name type="scientific">Cladonia borealis</name>
    <dbReference type="NCBI Taxonomy" id="184061"/>
    <lineage>
        <taxon>Eukaryota</taxon>
        <taxon>Fungi</taxon>
        <taxon>Dikarya</taxon>
        <taxon>Ascomycota</taxon>
        <taxon>Pezizomycotina</taxon>
        <taxon>Lecanoromycetes</taxon>
        <taxon>OSLEUM clade</taxon>
        <taxon>Lecanoromycetidae</taxon>
        <taxon>Lecanorales</taxon>
        <taxon>Lecanorineae</taxon>
        <taxon>Cladoniaceae</taxon>
        <taxon>Cladonia</taxon>
    </lineage>
</organism>
<accession>A0AA39U3M1</accession>
<evidence type="ECO:0000259" key="3">
    <source>
        <dbReference type="Pfam" id="PF00144"/>
    </source>
</evidence>
<dbReference type="PANTHER" id="PTHR43283">
    <property type="entry name" value="BETA-LACTAMASE-RELATED"/>
    <property type="match status" value="1"/>
</dbReference>
<comment type="similarity">
    <text evidence="1">Belongs to the class-A beta-lactamase family.</text>
</comment>
<dbReference type="Gene3D" id="3.40.710.10">
    <property type="entry name" value="DD-peptidase/beta-lactamase superfamily"/>
    <property type="match status" value="1"/>
</dbReference>
<dbReference type="Proteomes" id="UP001166286">
    <property type="component" value="Unassembled WGS sequence"/>
</dbReference>
<evidence type="ECO:0000256" key="1">
    <source>
        <dbReference type="ARBA" id="ARBA00009009"/>
    </source>
</evidence>
<dbReference type="Pfam" id="PF00144">
    <property type="entry name" value="Beta-lactamase"/>
    <property type="match status" value="1"/>
</dbReference>
<dbReference type="AlphaFoldDB" id="A0AA39U3M1"/>
<sequence length="399" mass="44511">MTSSLESSFEKACQDGTIPGAVLMTSDRTGAFNYAHAFGVRSLATKQPMELDTTMFTASCTKLLTTIAALQCVERGLITLDDDTAAQLPELASQKILTSFDEAGEPVLVDRKNPITLRRLLTHSAGLIYEQMSPLLQRYRRSVFANAFDTPLVTSMATPLLYEPGTGWRYSTSIDWAGKLVERLTEKTLEEYMSTNIWGKLEITDITFFPKSKAGMAERMAGMSVRDSKTGELKHEMESIESMAGAKDCFGGHGSYASMPSFMKVLQSLLRDDEMLLKRETTKMMFEPQLTEESREAMRVLWEDEASARFFVGAFPPQVRKDWGLGGLLVRDATEGWRRSNTLVWSGLPNLFWFIDREAGLCGLYGGQVKPPGDVPTGKMITLFEKAMYERLEAGKARI</sequence>
<reference evidence="4" key="1">
    <citation type="submission" date="2023-03" db="EMBL/GenBank/DDBJ databases">
        <title>Complete genome of Cladonia borealis.</title>
        <authorList>
            <person name="Park H."/>
        </authorList>
    </citation>
    <scope>NUCLEOTIDE SEQUENCE</scope>
    <source>
        <strain evidence="4">ANT050790</strain>
    </source>
</reference>
<dbReference type="InterPro" id="IPR012338">
    <property type="entry name" value="Beta-lactam/transpept-like"/>
</dbReference>
<dbReference type="GO" id="GO:0016787">
    <property type="term" value="F:hydrolase activity"/>
    <property type="evidence" value="ECO:0007669"/>
    <property type="project" value="UniProtKB-KW"/>
</dbReference>
<keyword evidence="5" id="KW-1185">Reference proteome</keyword>
<dbReference type="SUPFAM" id="SSF56601">
    <property type="entry name" value="beta-lactamase/transpeptidase-like"/>
    <property type="match status" value="1"/>
</dbReference>